<organism evidence="1">
    <name type="scientific">marine sediment metagenome</name>
    <dbReference type="NCBI Taxonomy" id="412755"/>
    <lineage>
        <taxon>unclassified sequences</taxon>
        <taxon>metagenomes</taxon>
        <taxon>ecological metagenomes</taxon>
    </lineage>
</organism>
<sequence length="152" mass="16396">MPISFASLMSASGLKTGGVAFSVSVDVSQWKGEQLQEAVDNSAEAILMTFAQDTMIIAKSIVHIITGDLARSIKVDRPSEVRDRTEQAKSRDLGHPIPRPEKVGKGRIALAVSGTTFYAVYEELLHPYIEPAFNAAIGLKSRTIGANKLGRL</sequence>
<name>A0A0F9R2E5_9ZZZZ</name>
<accession>A0A0F9R2E5</accession>
<comment type="caution">
    <text evidence="1">The sequence shown here is derived from an EMBL/GenBank/DDBJ whole genome shotgun (WGS) entry which is preliminary data.</text>
</comment>
<proteinExistence type="predicted"/>
<reference evidence="1" key="1">
    <citation type="journal article" date="2015" name="Nature">
        <title>Complex archaea that bridge the gap between prokaryotes and eukaryotes.</title>
        <authorList>
            <person name="Spang A."/>
            <person name="Saw J.H."/>
            <person name="Jorgensen S.L."/>
            <person name="Zaremba-Niedzwiedzka K."/>
            <person name="Martijn J."/>
            <person name="Lind A.E."/>
            <person name="van Eijk R."/>
            <person name="Schleper C."/>
            <person name="Guy L."/>
            <person name="Ettema T.J."/>
        </authorList>
    </citation>
    <scope>NUCLEOTIDE SEQUENCE</scope>
</reference>
<gene>
    <name evidence="1" type="ORF">LCGC14_0648120</name>
</gene>
<evidence type="ECO:0000313" key="1">
    <source>
        <dbReference type="EMBL" id="KKN48914.1"/>
    </source>
</evidence>
<dbReference type="EMBL" id="LAZR01001196">
    <property type="protein sequence ID" value="KKN48914.1"/>
    <property type="molecule type" value="Genomic_DNA"/>
</dbReference>
<protein>
    <submittedName>
        <fullName evidence="1">Uncharacterized protein</fullName>
    </submittedName>
</protein>
<dbReference type="AlphaFoldDB" id="A0A0F9R2E5"/>